<protein>
    <submittedName>
        <fullName evidence="2">Uncharacterized protein</fullName>
    </submittedName>
</protein>
<feature type="transmembrane region" description="Helical" evidence="1">
    <location>
        <begin position="106"/>
        <end position="126"/>
    </location>
</feature>
<geneLocation type="plasmid" evidence="3">
    <name>pjcm13574 dna</name>
</geneLocation>
<keyword evidence="1" id="KW-0472">Membrane</keyword>
<keyword evidence="2" id="KW-0614">Plasmid</keyword>
<keyword evidence="1" id="KW-1133">Transmembrane helix</keyword>
<dbReference type="KEGG" id="mmag:MMAD_56320"/>
<evidence type="ECO:0000313" key="3">
    <source>
        <dbReference type="Proteomes" id="UP000466517"/>
    </source>
</evidence>
<organism evidence="2 3">
    <name type="scientific">Mycolicibacterium madagascariense</name>
    <dbReference type="NCBI Taxonomy" id="212765"/>
    <lineage>
        <taxon>Bacteria</taxon>
        <taxon>Bacillati</taxon>
        <taxon>Actinomycetota</taxon>
        <taxon>Actinomycetes</taxon>
        <taxon>Mycobacteriales</taxon>
        <taxon>Mycobacteriaceae</taxon>
        <taxon>Mycolicibacterium</taxon>
    </lineage>
</organism>
<dbReference type="AlphaFoldDB" id="A0A7I7XQ13"/>
<dbReference type="EMBL" id="AP022611">
    <property type="protein sequence ID" value="BBZ31337.1"/>
    <property type="molecule type" value="Genomic_DNA"/>
</dbReference>
<accession>A0A7I7XQ13</accession>
<sequence length="260" mass="27569">MPAEIYDEERRAWIAARAGIWMFQKRRAELLGKRIRARSRAKVGARPDPHDDQVTPPLIFRTSSTTTGAVETGVAAALAAAAPIGWPAGRMLYTAITGLIPERLQAYPIAALLGAAILCGAPLPLLYDPNPSLMSTLIIPWLLAQIPATFASAAAYGVLEGWLAIDGSSDWWPLAPAQRDVDDTLILGPAPVSMPTLLDPDPAAVKPVSDALRVPRRRPAPVNWTRLAMPAAVAALGSLWYLAAVATTLAHLPATALAGT</sequence>
<gene>
    <name evidence="2" type="ORF">MMAD_56320</name>
</gene>
<feature type="transmembrane region" description="Helical" evidence="1">
    <location>
        <begin position="138"/>
        <end position="159"/>
    </location>
</feature>
<keyword evidence="3" id="KW-1185">Reference proteome</keyword>
<evidence type="ECO:0000313" key="2">
    <source>
        <dbReference type="EMBL" id="BBZ31337.1"/>
    </source>
</evidence>
<reference evidence="2 3" key="1">
    <citation type="journal article" date="2019" name="Emerg. Microbes Infect.">
        <title>Comprehensive subspecies identification of 175 nontuberculous mycobacteria species based on 7547 genomic profiles.</title>
        <authorList>
            <person name="Matsumoto Y."/>
            <person name="Kinjo T."/>
            <person name="Motooka D."/>
            <person name="Nabeya D."/>
            <person name="Jung N."/>
            <person name="Uechi K."/>
            <person name="Horii T."/>
            <person name="Iida T."/>
            <person name="Fujita J."/>
            <person name="Nakamura S."/>
        </authorList>
    </citation>
    <scope>NUCLEOTIDE SEQUENCE [LARGE SCALE GENOMIC DNA]</scope>
    <source>
        <strain evidence="2 3">JCM 13574</strain>
        <plasmid evidence="3">pjcm13574 dna</plasmid>
    </source>
</reference>
<keyword evidence="1" id="KW-0812">Transmembrane</keyword>
<evidence type="ECO:0000256" key="1">
    <source>
        <dbReference type="SAM" id="Phobius"/>
    </source>
</evidence>
<proteinExistence type="predicted"/>
<feature type="transmembrane region" description="Helical" evidence="1">
    <location>
        <begin position="227"/>
        <end position="252"/>
    </location>
</feature>
<dbReference type="Proteomes" id="UP000466517">
    <property type="component" value="Plasmid pJCM13574"/>
</dbReference>
<dbReference type="RefSeq" id="WP_163744873.1">
    <property type="nucleotide sequence ID" value="NZ_AP022611.1"/>
</dbReference>
<name>A0A7I7XQ13_9MYCO</name>